<dbReference type="OrthoDB" id="134712at2"/>
<evidence type="ECO:0000313" key="1">
    <source>
        <dbReference type="EMBL" id="SNT65812.1"/>
    </source>
</evidence>
<dbReference type="EMBL" id="FZPH01000027">
    <property type="protein sequence ID" value="SNT65812.1"/>
    <property type="molecule type" value="Genomic_DNA"/>
</dbReference>
<dbReference type="Gene3D" id="3.40.50.300">
    <property type="entry name" value="P-loop containing nucleotide triphosphate hydrolases"/>
    <property type="match status" value="1"/>
</dbReference>
<dbReference type="Proteomes" id="UP000198362">
    <property type="component" value="Unassembled WGS sequence"/>
</dbReference>
<organism evidence="1 2">
    <name type="scientific">Asanoa hainanensis</name>
    <dbReference type="NCBI Taxonomy" id="560556"/>
    <lineage>
        <taxon>Bacteria</taxon>
        <taxon>Bacillati</taxon>
        <taxon>Actinomycetota</taxon>
        <taxon>Actinomycetes</taxon>
        <taxon>Micromonosporales</taxon>
        <taxon>Micromonosporaceae</taxon>
        <taxon>Asanoa</taxon>
    </lineage>
</organism>
<dbReference type="SUPFAM" id="SSF52540">
    <property type="entry name" value="P-loop containing nucleoside triphosphate hydrolases"/>
    <property type="match status" value="1"/>
</dbReference>
<evidence type="ECO:0000313" key="2">
    <source>
        <dbReference type="Proteomes" id="UP000198362"/>
    </source>
</evidence>
<accession>A0A239PFL1</accession>
<dbReference type="Pfam" id="PF10923">
    <property type="entry name" value="BrxC_BrxD"/>
    <property type="match status" value="1"/>
</dbReference>
<proteinExistence type="predicted"/>
<name>A0A239PFL1_9ACTN</name>
<dbReference type="RefSeq" id="WP_089255481.1">
    <property type="nucleotide sequence ID" value="NZ_FZPH01000027.1"/>
</dbReference>
<dbReference type="InterPro" id="IPR021228">
    <property type="entry name" value="BrxD"/>
</dbReference>
<dbReference type="AlphaFoldDB" id="A0A239PFL1"/>
<gene>
    <name evidence="1" type="ORF">SAMN05421812_12720</name>
</gene>
<protein>
    <submittedName>
        <fullName evidence="1">Part of AAA domain-containing protein</fullName>
    </submittedName>
</protein>
<keyword evidence="2" id="KW-1185">Reference proteome</keyword>
<reference evidence="1 2" key="1">
    <citation type="submission" date="2017-06" db="EMBL/GenBank/DDBJ databases">
        <authorList>
            <person name="Kim H.J."/>
            <person name="Triplett B.A."/>
        </authorList>
    </citation>
    <scope>NUCLEOTIDE SEQUENCE [LARGE SCALE GENOMIC DNA]</scope>
    <source>
        <strain evidence="1 2">CGMCC 4.5593</strain>
    </source>
</reference>
<dbReference type="InterPro" id="IPR027417">
    <property type="entry name" value="P-loop_NTPase"/>
</dbReference>
<sequence>MDLVGRRRELATVERALDRAARGHGELLVVTGPAGAGKTALADAAAELARSRGLRLVVVDDSAARLAGLAPEPGTVVVATSREPLGVGTEVRLGGLPEPELAELVGDLPADAVHALWLATGGLPGPALRLAAELAGSSGDAVVQLALATPSRAEFLELDAGLVRLLEEATTRPSPPATRARVLARLARELLGDPATVVRRQELIAEAVALARTAGPGVLAEVLDARLHALWDPAAAADRLATATEIVTQARAAGDARLELRGLFWTFVGRAELGDLAGAETALIAYARTGELAGDSEAAVVVLARQAMLATIRGRFDTADDLVAQVAERGRHAGVADTERLVATLRGPLDQLRGEDREVDTLRALARRLPGHFFEATLARVLMETGHPAEAELELARTLPAVLAGSGPRWLAAASELAAVAARSQDASAARALYDALLPYAGQLVVWGGANTISGPVDDYLGRLARRLDRPAEATAHLDRAVDLEERAGTLPWLAYSLAARAGAGDLARARSIAERLGLRGLLADLDPAPDEWSLLRDGDDWLLHAGSETARLRDGRGVHYLRTLLAAPGQELPALDLVAGGAGLRVTPEPVLDDAARAAYRRRVSVLDEQLAAADRAGDADRAAAVEAERTALVAELRRATGLGGRPRTVSDEAERARVNATRAVRTTVERIAAAAPLAGAHLRASLHTGRLFRYQPAPGGPGRWQL</sequence>